<keyword evidence="2" id="KW-1185">Reference proteome</keyword>
<dbReference type="EMBL" id="JAAMPI010000293">
    <property type="protein sequence ID" value="KAF4633059.1"/>
    <property type="molecule type" value="Genomic_DNA"/>
</dbReference>
<evidence type="ECO:0000313" key="1">
    <source>
        <dbReference type="EMBL" id="KAF4633059.1"/>
    </source>
</evidence>
<gene>
    <name evidence="1" type="ORF">G7Y89_g5059</name>
</gene>
<accession>A0A8H4W6U4</accession>
<proteinExistence type="predicted"/>
<reference evidence="1 2" key="1">
    <citation type="submission" date="2020-03" db="EMBL/GenBank/DDBJ databases">
        <title>Draft Genome Sequence of Cudoniella acicularis.</title>
        <authorList>
            <person name="Buettner E."/>
            <person name="Kellner H."/>
        </authorList>
    </citation>
    <scope>NUCLEOTIDE SEQUENCE [LARGE SCALE GENOMIC DNA]</scope>
    <source>
        <strain evidence="1 2">DSM 108380</strain>
    </source>
</reference>
<organism evidence="1 2">
    <name type="scientific">Cudoniella acicularis</name>
    <dbReference type="NCBI Taxonomy" id="354080"/>
    <lineage>
        <taxon>Eukaryota</taxon>
        <taxon>Fungi</taxon>
        <taxon>Dikarya</taxon>
        <taxon>Ascomycota</taxon>
        <taxon>Pezizomycotina</taxon>
        <taxon>Leotiomycetes</taxon>
        <taxon>Helotiales</taxon>
        <taxon>Tricladiaceae</taxon>
        <taxon>Cudoniella</taxon>
    </lineage>
</organism>
<name>A0A8H4W6U4_9HELO</name>
<evidence type="ECO:0000313" key="2">
    <source>
        <dbReference type="Proteomes" id="UP000566819"/>
    </source>
</evidence>
<sequence length="125" mass="12991">MPLLPFPGLEKSLLQSTRLHTHQEMCFDPSGCGLFDGLLESENEIESVIVIVLGCGVCDVRSVSVVGSDAGDDAGEAWSMSVENSEVGDRELDRHAAAVGIAAVSMAVGMTVGVGVGGVEEEVEQ</sequence>
<protein>
    <submittedName>
        <fullName evidence="1">Uncharacterized protein</fullName>
    </submittedName>
</protein>
<comment type="caution">
    <text evidence="1">The sequence shown here is derived from an EMBL/GenBank/DDBJ whole genome shotgun (WGS) entry which is preliminary data.</text>
</comment>
<dbReference type="AlphaFoldDB" id="A0A8H4W6U4"/>
<dbReference type="Proteomes" id="UP000566819">
    <property type="component" value="Unassembled WGS sequence"/>
</dbReference>